<gene>
    <name evidence="5" type="ORF">BKA02_002763</name>
</gene>
<evidence type="ECO:0000313" key="6">
    <source>
        <dbReference type="Proteomes" id="UP000552045"/>
    </source>
</evidence>
<comment type="caution">
    <text evidence="5">The sequence shown here is derived from an EMBL/GenBank/DDBJ whole genome shotgun (WGS) entry which is preliminary data.</text>
</comment>
<dbReference type="InterPro" id="IPR001126">
    <property type="entry name" value="UmuC"/>
</dbReference>
<dbReference type="Pfam" id="PF00817">
    <property type="entry name" value="IMS"/>
    <property type="match status" value="1"/>
</dbReference>
<dbReference type="InterPro" id="IPR043128">
    <property type="entry name" value="Rev_trsase/Diguanyl_cyclase"/>
</dbReference>
<dbReference type="Gene3D" id="3.40.1170.60">
    <property type="match status" value="1"/>
</dbReference>
<dbReference type="Gene3D" id="3.30.70.270">
    <property type="match status" value="1"/>
</dbReference>
<dbReference type="RefSeq" id="WP_179434968.1">
    <property type="nucleotide sequence ID" value="NZ_BAABLC010000004.1"/>
</dbReference>
<accession>A0A7Y9EXC9</accession>
<dbReference type="PANTHER" id="PTHR35369:SF2">
    <property type="entry name" value="BLR3025 PROTEIN"/>
    <property type="match status" value="1"/>
</dbReference>
<evidence type="ECO:0000256" key="1">
    <source>
        <dbReference type="ARBA" id="ARBA00010945"/>
    </source>
</evidence>
<keyword evidence="6" id="KW-1185">Reference proteome</keyword>
<dbReference type="PROSITE" id="PS50173">
    <property type="entry name" value="UMUC"/>
    <property type="match status" value="1"/>
</dbReference>
<sequence length="516" mass="56481">MSVAGPVPSRVLVLWFPDWPLRAALGMPPHPPTAVIQAGLVHACTASARERGVRRGQRRREAQGLAPALRLLPADPDGEERAFQHALRTIEAQAPGVQMLRPGLAVLRARGVSRYHGGEAEAAQALTDALTASGYPEVRIGVGDGPFTAEIAARRATTRHLVIPVGESATFLAPLAVAVLGDERVAAFLTRLGMRTLGDFARLPEQDVRDRLGERGARLHALARGADSRPLVSRPPTPELTEEVEFDEALAQSDQIAFAVRRTADALVVALDEAWLVCTEVRIDLTDDEGRIFSRSWLHPTCFEALDLVDRVRWQLESLTTQAGDDARMFRGISRVRLVPVAVDDAAHHQPALFGSGPDERLHHALSRVQTLLGHDGVVTGSVVGGRRLADRQQLTPWGERVVIERDPALPWPGHLPDPLPAEVFSPPYPVPVLDETGEPVRIDERGLLSAEPRIVEGVGVRAWAGPWPVHDRDHEAAPLDRVSRGARLQLVDEQEHAWLVLYNMQGGWYAEGRYH</sequence>
<protein>
    <submittedName>
        <fullName evidence="5">Protein ImuB</fullName>
    </submittedName>
</protein>
<dbReference type="SUPFAM" id="SSF56672">
    <property type="entry name" value="DNA/RNA polymerases"/>
    <property type="match status" value="1"/>
</dbReference>
<dbReference type="Proteomes" id="UP000552045">
    <property type="component" value="Unassembled WGS sequence"/>
</dbReference>
<keyword evidence="2" id="KW-0227">DNA damage</keyword>
<comment type="function">
    <text evidence="3">Poorly processive, error-prone DNA polymerase involved in untargeted mutagenesis. Copies undamaged DNA at stalled replication forks, which arise in vivo from mismatched or misaligned primer ends. These misaligned primers can be extended by PolIV. Exhibits no 3'-5' exonuclease (proofreading) activity. May be involved in translesional synthesis, in conjunction with the beta clamp from PolIII.</text>
</comment>
<evidence type="ECO:0000313" key="5">
    <source>
        <dbReference type="EMBL" id="NYD55708.1"/>
    </source>
</evidence>
<dbReference type="EMBL" id="JACCBH010000001">
    <property type="protein sequence ID" value="NYD55708.1"/>
    <property type="molecule type" value="Genomic_DNA"/>
</dbReference>
<name>A0A7Y9EXC9_9MICO</name>
<dbReference type="CDD" id="cd03468">
    <property type="entry name" value="PolY_like"/>
    <property type="match status" value="1"/>
</dbReference>
<reference evidence="5 6" key="1">
    <citation type="submission" date="2020-07" db="EMBL/GenBank/DDBJ databases">
        <title>Sequencing the genomes of 1000 actinobacteria strains.</title>
        <authorList>
            <person name="Klenk H.-P."/>
        </authorList>
    </citation>
    <scope>NUCLEOTIDE SEQUENCE [LARGE SCALE GENOMIC DNA]</scope>
    <source>
        <strain evidence="5 6">DSM 22185</strain>
    </source>
</reference>
<dbReference type="GO" id="GO:0006281">
    <property type="term" value="P:DNA repair"/>
    <property type="evidence" value="ECO:0007669"/>
    <property type="project" value="InterPro"/>
</dbReference>
<organism evidence="5 6">
    <name type="scientific">Microbacterium pseudoresistens</name>
    <dbReference type="NCBI Taxonomy" id="640634"/>
    <lineage>
        <taxon>Bacteria</taxon>
        <taxon>Bacillati</taxon>
        <taxon>Actinomycetota</taxon>
        <taxon>Actinomycetes</taxon>
        <taxon>Micrococcales</taxon>
        <taxon>Microbacteriaceae</taxon>
        <taxon>Microbacterium</taxon>
    </lineage>
</organism>
<evidence type="ECO:0000259" key="4">
    <source>
        <dbReference type="PROSITE" id="PS50173"/>
    </source>
</evidence>
<proteinExistence type="inferred from homology"/>
<dbReference type="InterPro" id="IPR043502">
    <property type="entry name" value="DNA/RNA_pol_sf"/>
</dbReference>
<dbReference type="Gene3D" id="1.10.150.20">
    <property type="entry name" value="5' to 3' exonuclease, C-terminal subdomain"/>
    <property type="match status" value="1"/>
</dbReference>
<feature type="domain" description="UmuC" evidence="4">
    <location>
        <begin position="32"/>
        <end position="156"/>
    </location>
</feature>
<comment type="similarity">
    <text evidence="1">Belongs to the DNA polymerase type-Y family.</text>
</comment>
<dbReference type="PANTHER" id="PTHR35369">
    <property type="entry name" value="BLR3025 PROTEIN-RELATED"/>
    <property type="match status" value="1"/>
</dbReference>
<evidence type="ECO:0000256" key="2">
    <source>
        <dbReference type="ARBA" id="ARBA00022763"/>
    </source>
</evidence>
<dbReference type="InterPro" id="IPR050356">
    <property type="entry name" value="SulA_CellDiv_inhibitor"/>
</dbReference>
<evidence type="ECO:0000256" key="3">
    <source>
        <dbReference type="ARBA" id="ARBA00025589"/>
    </source>
</evidence>
<dbReference type="AlphaFoldDB" id="A0A7Y9EXC9"/>